<proteinExistence type="predicted"/>
<dbReference type="AlphaFoldDB" id="A0A521AC47"/>
<keyword evidence="1" id="KW-0812">Transmembrane</keyword>
<dbReference type="EMBL" id="FXTC01000001">
    <property type="protein sequence ID" value="SMO32387.1"/>
    <property type="molecule type" value="Genomic_DNA"/>
</dbReference>
<evidence type="ECO:0000313" key="2">
    <source>
        <dbReference type="EMBL" id="SMO32387.1"/>
    </source>
</evidence>
<evidence type="ECO:0000256" key="1">
    <source>
        <dbReference type="SAM" id="Phobius"/>
    </source>
</evidence>
<name>A0A521AC47_9FLAO</name>
<keyword evidence="3" id="KW-1185">Reference proteome</keyword>
<protein>
    <submittedName>
        <fullName evidence="2">Uncharacterized protein</fullName>
    </submittedName>
</protein>
<gene>
    <name evidence="2" type="ORF">SAMN06265171_10135</name>
</gene>
<dbReference type="Proteomes" id="UP000316916">
    <property type="component" value="Unassembled WGS sequence"/>
</dbReference>
<feature type="transmembrane region" description="Helical" evidence="1">
    <location>
        <begin position="107"/>
        <end position="125"/>
    </location>
</feature>
<feature type="transmembrane region" description="Helical" evidence="1">
    <location>
        <begin position="76"/>
        <end position="101"/>
    </location>
</feature>
<sequence length="152" mass="18072">MFFKSKYIVEFSKPKEEILNDIDKNLSKKFFDWNKFFVGRVSENSFDIKFNYDKISPYFKGKFVAKDDKPETIELTVYNGVLSIFGNILGIIIMLMFAIVFFQQENYLWIALIFISILIVLFEHVRINNAKDNFFEYLKKLDTFSKIVPVKK</sequence>
<reference evidence="2 3" key="1">
    <citation type="submission" date="2017-05" db="EMBL/GenBank/DDBJ databases">
        <authorList>
            <person name="Varghese N."/>
            <person name="Submissions S."/>
        </authorList>
    </citation>
    <scope>NUCLEOTIDE SEQUENCE [LARGE SCALE GENOMIC DNA]</scope>
    <source>
        <strain evidence="2 3">DSM 29371</strain>
    </source>
</reference>
<accession>A0A521AC47</accession>
<organism evidence="2 3">
    <name type="scientific">Chryseobacterium rhizoplanae</name>
    <dbReference type="NCBI Taxonomy" id="1609531"/>
    <lineage>
        <taxon>Bacteria</taxon>
        <taxon>Pseudomonadati</taxon>
        <taxon>Bacteroidota</taxon>
        <taxon>Flavobacteriia</taxon>
        <taxon>Flavobacteriales</taxon>
        <taxon>Weeksellaceae</taxon>
        <taxon>Chryseobacterium group</taxon>
        <taxon>Chryseobacterium</taxon>
    </lineage>
</organism>
<dbReference type="RefSeq" id="WP_142716189.1">
    <property type="nucleotide sequence ID" value="NZ_FXTC01000001.1"/>
</dbReference>
<keyword evidence="1" id="KW-0472">Membrane</keyword>
<evidence type="ECO:0000313" key="3">
    <source>
        <dbReference type="Proteomes" id="UP000316916"/>
    </source>
</evidence>
<keyword evidence="1" id="KW-1133">Transmembrane helix</keyword>